<evidence type="ECO:0000256" key="4">
    <source>
        <dbReference type="ARBA" id="ARBA00022679"/>
    </source>
</evidence>
<dbReference type="SUPFAM" id="SSF55874">
    <property type="entry name" value="ATPase domain of HSP90 chaperone/DNA topoisomerase II/histidine kinase"/>
    <property type="match status" value="1"/>
</dbReference>
<dbReference type="InterPro" id="IPR036097">
    <property type="entry name" value="HisK_dim/P_sf"/>
</dbReference>
<feature type="domain" description="Histidine kinase" evidence="9">
    <location>
        <begin position="327"/>
        <end position="536"/>
    </location>
</feature>
<evidence type="ECO:0000259" key="9">
    <source>
        <dbReference type="PROSITE" id="PS50109"/>
    </source>
</evidence>
<organism evidence="10 11">
    <name type="scientific">Desulforhabdus amnigena</name>
    <dbReference type="NCBI Taxonomy" id="40218"/>
    <lineage>
        <taxon>Bacteria</taxon>
        <taxon>Pseudomonadati</taxon>
        <taxon>Thermodesulfobacteriota</taxon>
        <taxon>Syntrophobacteria</taxon>
        <taxon>Syntrophobacterales</taxon>
        <taxon>Syntrophobacteraceae</taxon>
        <taxon>Desulforhabdus</taxon>
    </lineage>
</organism>
<protein>
    <recommendedName>
        <fullName evidence="2">histidine kinase</fullName>
        <ecNumber evidence="2">2.7.13.3</ecNumber>
    </recommendedName>
</protein>
<evidence type="ECO:0000256" key="2">
    <source>
        <dbReference type="ARBA" id="ARBA00012438"/>
    </source>
</evidence>
<dbReference type="EC" id="2.7.13.3" evidence="2"/>
<keyword evidence="11" id="KW-1185">Reference proteome</keyword>
<dbReference type="GO" id="GO:0000155">
    <property type="term" value="F:phosphorelay sensor kinase activity"/>
    <property type="evidence" value="ECO:0007669"/>
    <property type="project" value="InterPro"/>
</dbReference>
<evidence type="ECO:0000256" key="5">
    <source>
        <dbReference type="ARBA" id="ARBA00022741"/>
    </source>
</evidence>
<dbReference type="Pfam" id="PF02518">
    <property type="entry name" value="HATPase_c"/>
    <property type="match status" value="1"/>
</dbReference>
<keyword evidence="3" id="KW-0597">Phosphoprotein</keyword>
<dbReference type="InterPro" id="IPR029016">
    <property type="entry name" value="GAF-like_dom_sf"/>
</dbReference>
<dbReference type="InterPro" id="IPR003594">
    <property type="entry name" value="HATPase_dom"/>
</dbReference>
<dbReference type="InterPro" id="IPR036890">
    <property type="entry name" value="HATPase_C_sf"/>
</dbReference>
<sequence>MESNQQKSFSCPILSREACLQQRYELQILYDISSALHGSPHLQDVLQKALMAILSNLEFKMGAIYLLKEVQADQLLLELAAHHGVSYTLANSIKFLSAPRKLIEGYYFKNPVRWLPIGKIVFSRLRDRMREEGIEEIISISLMTQKKVLGLLYVTNDGPLQLKPDRSELLTTIGQQLGVSIENAQLFESVERAKSELEISFDAIQHSIFLVDTRMRIYRVNRTSEMVYGDSKELIGKKYTNILYNMEQPHPECAIWACLWSGQPVRREGPHPRWGGYYHFYAFPVFNPTGTLERVVYYEKDATEARKLEQRLQQSDRLKALGTLAAGIAHEIRNPLATINFNAQMLLRELSLDPAQEQMFDDMVQEIKKIDRIVQQVLLFARPREPQFLPNQLNDVVRYCHDLAKVHLRKANVEVSLELEKDIPTLVMDFSQISQVVMNLILNAIEAMTGGGKLSIKTEYQKAPTALVLELSDTGPGILEEDRSRIFDPFFTRKPEGTGLGLSISRQILEKHGAYIELDSTPGEGTTFRIVFPLPSGESGALPVQTTAT</sequence>
<dbReference type="SUPFAM" id="SSF55781">
    <property type="entry name" value="GAF domain-like"/>
    <property type="match status" value="1"/>
</dbReference>
<proteinExistence type="predicted"/>
<dbReference type="InterPro" id="IPR003018">
    <property type="entry name" value="GAF"/>
</dbReference>
<dbReference type="Gene3D" id="3.30.565.10">
    <property type="entry name" value="Histidine kinase-like ATPase, C-terminal domain"/>
    <property type="match status" value="1"/>
</dbReference>
<keyword evidence="6" id="KW-0418">Kinase</keyword>
<dbReference type="Gene3D" id="3.30.450.40">
    <property type="match status" value="1"/>
</dbReference>
<evidence type="ECO:0000256" key="6">
    <source>
        <dbReference type="ARBA" id="ARBA00022777"/>
    </source>
</evidence>
<dbReference type="Pfam" id="PF00512">
    <property type="entry name" value="HisKA"/>
    <property type="match status" value="1"/>
</dbReference>
<dbReference type="Proteomes" id="UP001144372">
    <property type="component" value="Unassembled WGS sequence"/>
</dbReference>
<comment type="catalytic activity">
    <reaction evidence="1">
        <text>ATP + protein L-histidine = ADP + protein N-phospho-L-histidine.</text>
        <dbReference type="EC" id="2.7.13.3"/>
    </reaction>
</comment>
<name>A0A9W6LAC3_9BACT</name>
<keyword evidence="8" id="KW-0902">Two-component regulatory system</keyword>
<dbReference type="SUPFAM" id="SSF47384">
    <property type="entry name" value="Homodimeric domain of signal transducing histidine kinase"/>
    <property type="match status" value="1"/>
</dbReference>
<dbReference type="Pfam" id="PF08448">
    <property type="entry name" value="PAS_4"/>
    <property type="match status" value="1"/>
</dbReference>
<evidence type="ECO:0000313" key="11">
    <source>
        <dbReference type="Proteomes" id="UP001144372"/>
    </source>
</evidence>
<dbReference type="Pfam" id="PF01590">
    <property type="entry name" value="GAF"/>
    <property type="match status" value="1"/>
</dbReference>
<keyword evidence="4" id="KW-0808">Transferase</keyword>
<dbReference type="SMART" id="SM00065">
    <property type="entry name" value="GAF"/>
    <property type="match status" value="1"/>
</dbReference>
<evidence type="ECO:0000256" key="7">
    <source>
        <dbReference type="ARBA" id="ARBA00022840"/>
    </source>
</evidence>
<dbReference type="SUPFAM" id="SSF55785">
    <property type="entry name" value="PYP-like sensor domain (PAS domain)"/>
    <property type="match status" value="1"/>
</dbReference>
<keyword evidence="5" id="KW-0547">Nucleotide-binding</keyword>
<dbReference type="InterPro" id="IPR003661">
    <property type="entry name" value="HisK_dim/P_dom"/>
</dbReference>
<dbReference type="AlphaFoldDB" id="A0A9W6LAC3"/>
<dbReference type="PRINTS" id="PR00344">
    <property type="entry name" value="BCTRLSENSOR"/>
</dbReference>
<evidence type="ECO:0000256" key="8">
    <source>
        <dbReference type="ARBA" id="ARBA00023012"/>
    </source>
</evidence>
<dbReference type="InterPro" id="IPR035965">
    <property type="entry name" value="PAS-like_dom_sf"/>
</dbReference>
<dbReference type="Gene3D" id="3.30.450.20">
    <property type="entry name" value="PAS domain"/>
    <property type="match status" value="1"/>
</dbReference>
<dbReference type="GO" id="GO:0005524">
    <property type="term" value="F:ATP binding"/>
    <property type="evidence" value="ECO:0007669"/>
    <property type="project" value="UniProtKB-KW"/>
</dbReference>
<dbReference type="InterPro" id="IPR005467">
    <property type="entry name" value="His_kinase_dom"/>
</dbReference>
<dbReference type="SMART" id="SM00387">
    <property type="entry name" value="HATPase_c"/>
    <property type="match status" value="1"/>
</dbReference>
<dbReference type="SMART" id="SM00388">
    <property type="entry name" value="HisKA"/>
    <property type="match status" value="1"/>
</dbReference>
<dbReference type="PROSITE" id="PS50109">
    <property type="entry name" value="HIS_KIN"/>
    <property type="match status" value="1"/>
</dbReference>
<comment type="caution">
    <text evidence="10">The sequence shown here is derived from an EMBL/GenBank/DDBJ whole genome shotgun (WGS) entry which is preliminary data.</text>
</comment>
<dbReference type="CDD" id="cd00082">
    <property type="entry name" value="HisKA"/>
    <property type="match status" value="1"/>
</dbReference>
<accession>A0A9W6LAC3</accession>
<dbReference type="PANTHER" id="PTHR43065">
    <property type="entry name" value="SENSOR HISTIDINE KINASE"/>
    <property type="match status" value="1"/>
</dbReference>
<evidence type="ECO:0000256" key="1">
    <source>
        <dbReference type="ARBA" id="ARBA00000085"/>
    </source>
</evidence>
<dbReference type="PANTHER" id="PTHR43065:SF10">
    <property type="entry name" value="PEROXIDE STRESS-ACTIVATED HISTIDINE KINASE MAK3"/>
    <property type="match status" value="1"/>
</dbReference>
<dbReference type="InterPro" id="IPR013656">
    <property type="entry name" value="PAS_4"/>
</dbReference>
<reference evidence="10" key="1">
    <citation type="submission" date="2022-12" db="EMBL/GenBank/DDBJ databases">
        <title>Reference genome sequencing for broad-spectrum identification of bacterial and archaeal isolates by mass spectrometry.</title>
        <authorList>
            <person name="Sekiguchi Y."/>
            <person name="Tourlousse D.M."/>
        </authorList>
    </citation>
    <scope>NUCLEOTIDE SEQUENCE</scope>
    <source>
        <strain evidence="10">ASRB1</strain>
    </source>
</reference>
<gene>
    <name evidence="10" type="ORF">DAMNIGENAA_31640</name>
</gene>
<dbReference type="EMBL" id="BSDR01000001">
    <property type="protein sequence ID" value="GLI35731.1"/>
    <property type="molecule type" value="Genomic_DNA"/>
</dbReference>
<evidence type="ECO:0000313" key="10">
    <source>
        <dbReference type="EMBL" id="GLI35731.1"/>
    </source>
</evidence>
<keyword evidence="7" id="KW-0067">ATP-binding</keyword>
<dbReference type="InterPro" id="IPR004358">
    <property type="entry name" value="Sig_transdc_His_kin-like_C"/>
</dbReference>
<dbReference type="RefSeq" id="WP_281795749.1">
    <property type="nucleotide sequence ID" value="NZ_BSDR01000001.1"/>
</dbReference>
<dbReference type="Gene3D" id="1.10.287.130">
    <property type="match status" value="1"/>
</dbReference>
<evidence type="ECO:0000256" key="3">
    <source>
        <dbReference type="ARBA" id="ARBA00022553"/>
    </source>
</evidence>